<dbReference type="PROSITE" id="PS00211">
    <property type="entry name" value="ABC_TRANSPORTER_1"/>
    <property type="match status" value="1"/>
</dbReference>
<keyword evidence="1" id="KW-0677">Repeat</keyword>
<gene>
    <name evidence="6" type="ORF">SAMN05421720_107128</name>
</gene>
<keyword evidence="2" id="KW-0547">Nucleotide-binding</keyword>
<sequence length="537" mass="59297">MANTHLVLKNVSHVLPDGRTLFSDLHEQFDMRSTGLVGRNGVGKTLLARILAGLLQPTTGHCQCSGSVHYLAQQVVHPDGSTVADLAGVKHTLDALARIESGSTAPEHFDAVGDHWDIRQRLRYDLERNNLSHLGTDTPASILSGGEAMRISLIGAMLSDADFLILDEPSNHLDRPNRQALIEQLQRWPRGLIVVSHDRQLLESMARIVELSSLGLQSYGGNYSFYAEAKAHERQNALQNLSERKLERQRQEQAMRKQRVRQEQRQARGNRRGKEANQAKILLDRQKERSETSSGALRQKQASSRAQLNQRVREAAQHVEDESHITLHEIPITQAAKRRVAELNDVELPYVSGATRTISLILGGQQRIGVVGPNGCGKSTLLRVFAGQISPLVGVSKVTPESAYLDQRLENLDPENTVLEQLQLANRTATEGDLRMRLAQLGLDAQTIATPSGSLSGGERLKGALACILYADSPPHLLLLDEPNNHLDLPSVQALEIMLRSYRGTLVVVSHDDSFLGNLGLTERLLATEQGWRLEPL</sequence>
<dbReference type="Proteomes" id="UP000199412">
    <property type="component" value="Unassembled WGS sequence"/>
</dbReference>
<dbReference type="AlphaFoldDB" id="A0A1G7DE78"/>
<feature type="region of interest" description="Disordered" evidence="4">
    <location>
        <begin position="252"/>
        <end position="310"/>
    </location>
</feature>
<dbReference type="STRING" id="69960.SAMN05421720_107128"/>
<dbReference type="PANTHER" id="PTHR19211:SF6">
    <property type="entry name" value="BLL7188 PROTEIN"/>
    <property type="match status" value="1"/>
</dbReference>
<evidence type="ECO:0000259" key="5">
    <source>
        <dbReference type="PROSITE" id="PS50893"/>
    </source>
</evidence>
<dbReference type="GO" id="GO:0005524">
    <property type="term" value="F:ATP binding"/>
    <property type="evidence" value="ECO:0007669"/>
    <property type="project" value="UniProtKB-KW"/>
</dbReference>
<dbReference type="GO" id="GO:0016887">
    <property type="term" value="F:ATP hydrolysis activity"/>
    <property type="evidence" value="ECO:0007669"/>
    <property type="project" value="InterPro"/>
</dbReference>
<dbReference type="Gene3D" id="3.40.50.300">
    <property type="entry name" value="P-loop containing nucleotide triphosphate hydrolases"/>
    <property type="match status" value="2"/>
</dbReference>
<evidence type="ECO:0000313" key="6">
    <source>
        <dbReference type="EMBL" id="SDE49306.1"/>
    </source>
</evidence>
<keyword evidence="7" id="KW-1185">Reference proteome</keyword>
<dbReference type="PANTHER" id="PTHR19211">
    <property type="entry name" value="ATP-BINDING TRANSPORT PROTEIN-RELATED"/>
    <property type="match status" value="1"/>
</dbReference>
<dbReference type="PROSITE" id="PS50893">
    <property type="entry name" value="ABC_TRANSPORTER_2"/>
    <property type="match status" value="2"/>
</dbReference>
<dbReference type="FunFam" id="3.40.50.300:FF:001320">
    <property type="entry name" value="Heme ABC transporter ATP-binding protein"/>
    <property type="match status" value="1"/>
</dbReference>
<feature type="domain" description="ABC transporter" evidence="5">
    <location>
        <begin position="338"/>
        <end position="537"/>
    </location>
</feature>
<dbReference type="InterPro" id="IPR050611">
    <property type="entry name" value="ABCF"/>
</dbReference>
<dbReference type="SMART" id="SM00382">
    <property type="entry name" value="AAA"/>
    <property type="match status" value="2"/>
</dbReference>
<name>A0A1G7DE78_9PROT</name>
<evidence type="ECO:0000256" key="1">
    <source>
        <dbReference type="ARBA" id="ARBA00022737"/>
    </source>
</evidence>
<feature type="domain" description="ABC transporter" evidence="5">
    <location>
        <begin position="6"/>
        <end position="238"/>
    </location>
</feature>
<organism evidence="6 7">
    <name type="scientific">Rhodospira trueperi</name>
    <dbReference type="NCBI Taxonomy" id="69960"/>
    <lineage>
        <taxon>Bacteria</taxon>
        <taxon>Pseudomonadati</taxon>
        <taxon>Pseudomonadota</taxon>
        <taxon>Alphaproteobacteria</taxon>
        <taxon>Rhodospirillales</taxon>
        <taxon>Rhodospirillaceae</taxon>
        <taxon>Rhodospira</taxon>
    </lineage>
</organism>
<dbReference type="SUPFAM" id="SSF52540">
    <property type="entry name" value="P-loop containing nucleoside triphosphate hydrolases"/>
    <property type="match status" value="2"/>
</dbReference>
<reference evidence="6 7" key="1">
    <citation type="submission" date="2016-10" db="EMBL/GenBank/DDBJ databases">
        <authorList>
            <person name="de Groot N.N."/>
        </authorList>
    </citation>
    <scope>NUCLEOTIDE SEQUENCE [LARGE SCALE GENOMIC DNA]</scope>
    <source>
        <strain evidence="6 7">ATCC 700224</strain>
    </source>
</reference>
<evidence type="ECO:0000256" key="2">
    <source>
        <dbReference type="ARBA" id="ARBA00022741"/>
    </source>
</evidence>
<proteinExistence type="predicted"/>
<protein>
    <submittedName>
        <fullName evidence="6">ATPase components of ABC transporters with duplicated ATPase domains</fullName>
    </submittedName>
</protein>
<accession>A0A1G7DE78</accession>
<dbReference type="InterPro" id="IPR017871">
    <property type="entry name" value="ABC_transporter-like_CS"/>
</dbReference>
<feature type="compositionally biased region" description="Basic and acidic residues" evidence="4">
    <location>
        <begin position="252"/>
        <end position="291"/>
    </location>
</feature>
<dbReference type="EMBL" id="FNAP01000007">
    <property type="protein sequence ID" value="SDE49306.1"/>
    <property type="molecule type" value="Genomic_DNA"/>
</dbReference>
<dbReference type="CDD" id="cd03221">
    <property type="entry name" value="ABCF_EF-3"/>
    <property type="match status" value="2"/>
</dbReference>
<keyword evidence="3" id="KW-0067">ATP-binding</keyword>
<evidence type="ECO:0000256" key="4">
    <source>
        <dbReference type="SAM" id="MobiDB-lite"/>
    </source>
</evidence>
<feature type="compositionally biased region" description="Polar residues" evidence="4">
    <location>
        <begin position="292"/>
        <end position="310"/>
    </location>
</feature>
<dbReference type="RefSeq" id="WP_092786111.1">
    <property type="nucleotide sequence ID" value="NZ_FNAP01000007.1"/>
</dbReference>
<dbReference type="InterPro" id="IPR003439">
    <property type="entry name" value="ABC_transporter-like_ATP-bd"/>
</dbReference>
<evidence type="ECO:0000313" key="7">
    <source>
        <dbReference type="Proteomes" id="UP000199412"/>
    </source>
</evidence>
<evidence type="ECO:0000256" key="3">
    <source>
        <dbReference type="ARBA" id="ARBA00022840"/>
    </source>
</evidence>
<dbReference type="OrthoDB" id="9762369at2"/>
<dbReference type="InterPro" id="IPR003593">
    <property type="entry name" value="AAA+_ATPase"/>
</dbReference>
<dbReference type="Pfam" id="PF00005">
    <property type="entry name" value="ABC_tran"/>
    <property type="match status" value="2"/>
</dbReference>
<dbReference type="InterPro" id="IPR027417">
    <property type="entry name" value="P-loop_NTPase"/>
</dbReference>